<dbReference type="GO" id="GO:0009507">
    <property type="term" value="C:chloroplast"/>
    <property type="evidence" value="ECO:0007669"/>
    <property type="project" value="TreeGrafter"/>
</dbReference>
<evidence type="ECO:0000256" key="3">
    <source>
        <dbReference type="ARBA" id="ARBA00011738"/>
    </source>
</evidence>
<dbReference type="InterPro" id="IPR009012">
    <property type="entry name" value="GrpE_head"/>
</dbReference>
<comment type="subunit">
    <text evidence="3">Homodimer.</text>
</comment>
<dbReference type="Proteomes" id="UP000593577">
    <property type="component" value="Unassembled WGS sequence"/>
</dbReference>
<feature type="compositionally biased region" description="Polar residues" evidence="9">
    <location>
        <begin position="327"/>
        <end position="336"/>
    </location>
</feature>
<protein>
    <recommendedName>
        <fullName evidence="12">GrpE protein homolog</fullName>
    </recommendedName>
</protein>
<dbReference type="PANTHER" id="PTHR21237">
    <property type="entry name" value="GRPE PROTEIN"/>
    <property type="match status" value="1"/>
</dbReference>
<dbReference type="FunFam" id="2.30.22.10:FF:000001">
    <property type="entry name" value="Protein GrpE"/>
    <property type="match status" value="1"/>
</dbReference>
<dbReference type="Pfam" id="PF01025">
    <property type="entry name" value="GrpE"/>
    <property type="match status" value="2"/>
</dbReference>
<dbReference type="CDD" id="cd00446">
    <property type="entry name" value="GrpE"/>
    <property type="match status" value="1"/>
</dbReference>
<evidence type="ECO:0000256" key="4">
    <source>
        <dbReference type="ARBA" id="ARBA00022490"/>
    </source>
</evidence>
<dbReference type="GO" id="GO:0006457">
    <property type="term" value="P:protein folding"/>
    <property type="evidence" value="ECO:0007669"/>
    <property type="project" value="InterPro"/>
</dbReference>
<proteinExistence type="inferred from homology"/>
<dbReference type="GO" id="GO:0000774">
    <property type="term" value="F:adenyl-nucleotide exchange factor activity"/>
    <property type="evidence" value="ECO:0007669"/>
    <property type="project" value="InterPro"/>
</dbReference>
<dbReference type="SUPFAM" id="SSF58014">
    <property type="entry name" value="Coiled-coil domain of nucleotide exchange factor GrpE"/>
    <property type="match status" value="1"/>
</dbReference>
<dbReference type="EMBL" id="JABFAA010000007">
    <property type="protein sequence ID" value="MBA0687045.1"/>
    <property type="molecule type" value="Genomic_DNA"/>
</dbReference>
<dbReference type="Gene3D" id="3.90.20.20">
    <property type="match status" value="1"/>
</dbReference>
<evidence type="ECO:0008006" key="12">
    <source>
        <dbReference type="Google" id="ProtNLM"/>
    </source>
</evidence>
<keyword evidence="8" id="KW-0175">Coiled coil</keyword>
<keyword evidence="6" id="KW-0143">Chaperone</keyword>
<evidence type="ECO:0000313" key="11">
    <source>
        <dbReference type="Proteomes" id="UP000593577"/>
    </source>
</evidence>
<evidence type="ECO:0000256" key="5">
    <source>
        <dbReference type="ARBA" id="ARBA00023016"/>
    </source>
</evidence>
<evidence type="ECO:0000313" key="10">
    <source>
        <dbReference type="EMBL" id="MBA0687045.1"/>
    </source>
</evidence>
<dbReference type="PRINTS" id="PR00773">
    <property type="entry name" value="GRPEPROTEIN"/>
</dbReference>
<dbReference type="GO" id="GO:0051082">
    <property type="term" value="F:unfolded protein binding"/>
    <property type="evidence" value="ECO:0007669"/>
    <property type="project" value="TreeGrafter"/>
</dbReference>
<comment type="similarity">
    <text evidence="2 7">Belongs to the GrpE family.</text>
</comment>
<organism evidence="10 11">
    <name type="scientific">Gossypium aridum</name>
    <name type="common">American cotton</name>
    <name type="synonym">Erioxylum aridum</name>
    <dbReference type="NCBI Taxonomy" id="34290"/>
    <lineage>
        <taxon>Eukaryota</taxon>
        <taxon>Viridiplantae</taxon>
        <taxon>Streptophyta</taxon>
        <taxon>Embryophyta</taxon>
        <taxon>Tracheophyta</taxon>
        <taxon>Spermatophyta</taxon>
        <taxon>Magnoliopsida</taxon>
        <taxon>eudicotyledons</taxon>
        <taxon>Gunneridae</taxon>
        <taxon>Pentapetalae</taxon>
        <taxon>rosids</taxon>
        <taxon>malvids</taxon>
        <taxon>Malvales</taxon>
        <taxon>Malvaceae</taxon>
        <taxon>Malvoideae</taxon>
        <taxon>Gossypium</taxon>
    </lineage>
</organism>
<keyword evidence="4" id="KW-0963">Cytoplasm</keyword>
<comment type="caution">
    <text evidence="10">The sequence shown here is derived from an EMBL/GenBank/DDBJ whole genome shotgun (WGS) entry which is preliminary data.</text>
</comment>
<evidence type="ECO:0000256" key="9">
    <source>
        <dbReference type="SAM" id="MobiDB-lite"/>
    </source>
</evidence>
<feature type="region of interest" description="Disordered" evidence="9">
    <location>
        <begin position="68"/>
        <end position="110"/>
    </location>
</feature>
<dbReference type="PANTHER" id="PTHR21237:SF27">
    <property type="entry name" value="GRPE PROTEIN HOMOLOG"/>
    <property type="match status" value="1"/>
</dbReference>
<feature type="region of interest" description="Disordered" evidence="9">
    <location>
        <begin position="318"/>
        <end position="368"/>
    </location>
</feature>
<dbReference type="FunFam" id="3.90.20.20:FF:000006">
    <property type="entry name" value="GrpE protein homolog"/>
    <property type="match status" value="1"/>
</dbReference>
<dbReference type="Gene3D" id="2.30.22.10">
    <property type="entry name" value="Head domain of nucleotide exchange factor GrpE"/>
    <property type="match status" value="1"/>
</dbReference>
<evidence type="ECO:0000256" key="2">
    <source>
        <dbReference type="ARBA" id="ARBA00009054"/>
    </source>
</evidence>
<feature type="compositionally biased region" description="Polar residues" evidence="9">
    <location>
        <begin position="68"/>
        <end position="80"/>
    </location>
</feature>
<evidence type="ECO:0000256" key="7">
    <source>
        <dbReference type="RuleBase" id="RU004478"/>
    </source>
</evidence>
<evidence type="ECO:0000256" key="6">
    <source>
        <dbReference type="ARBA" id="ARBA00023186"/>
    </source>
</evidence>
<feature type="non-terminal residue" evidence="10">
    <location>
        <position position="392"/>
    </location>
</feature>
<comment type="subcellular location">
    <subcellularLocation>
        <location evidence="1">Cytoplasm</location>
    </subcellularLocation>
</comment>
<dbReference type="HAMAP" id="MF_01151">
    <property type="entry name" value="GrpE"/>
    <property type="match status" value="1"/>
</dbReference>
<accession>A0A7J8XIC3</accession>
<dbReference type="GO" id="GO:0042803">
    <property type="term" value="F:protein homodimerization activity"/>
    <property type="evidence" value="ECO:0007669"/>
    <property type="project" value="InterPro"/>
</dbReference>
<dbReference type="InterPro" id="IPR013805">
    <property type="entry name" value="GrpE_CC"/>
</dbReference>
<evidence type="ECO:0000256" key="8">
    <source>
        <dbReference type="SAM" id="Coils"/>
    </source>
</evidence>
<dbReference type="GO" id="GO:0051087">
    <property type="term" value="F:protein-folding chaperone binding"/>
    <property type="evidence" value="ECO:0007669"/>
    <property type="project" value="InterPro"/>
</dbReference>
<name>A0A7J8XIC3_GOSAI</name>
<gene>
    <name evidence="10" type="ORF">Goari_014608</name>
</gene>
<dbReference type="SUPFAM" id="SSF51064">
    <property type="entry name" value="Head domain of nucleotide exchange factor GrpE"/>
    <property type="match status" value="1"/>
</dbReference>
<keyword evidence="11" id="KW-1185">Reference proteome</keyword>
<feature type="compositionally biased region" description="Acidic residues" evidence="9">
    <location>
        <begin position="85"/>
        <end position="107"/>
    </location>
</feature>
<feature type="coiled-coil region" evidence="8">
    <location>
        <begin position="125"/>
        <end position="166"/>
    </location>
</feature>
<feature type="compositionally biased region" description="Basic and acidic residues" evidence="9">
    <location>
        <begin position="353"/>
        <end position="368"/>
    </location>
</feature>
<reference evidence="10 11" key="1">
    <citation type="journal article" date="2019" name="Genome Biol. Evol.">
        <title>Insights into the evolution of the New World diploid cottons (Gossypium, subgenus Houzingenia) based on genome sequencing.</title>
        <authorList>
            <person name="Grover C.E."/>
            <person name="Arick M.A. 2nd"/>
            <person name="Thrash A."/>
            <person name="Conover J.L."/>
            <person name="Sanders W.S."/>
            <person name="Peterson D.G."/>
            <person name="Frelichowski J.E."/>
            <person name="Scheffler J.A."/>
            <person name="Scheffler B.E."/>
            <person name="Wendel J.F."/>
        </authorList>
    </citation>
    <scope>NUCLEOTIDE SEQUENCE [LARGE SCALE GENOMIC DNA]</scope>
    <source>
        <strain evidence="10">185</strain>
        <tissue evidence="10">Leaf</tissue>
    </source>
</reference>
<keyword evidence="5" id="KW-0346">Stress response</keyword>
<evidence type="ECO:0000256" key="1">
    <source>
        <dbReference type="ARBA" id="ARBA00004496"/>
    </source>
</evidence>
<dbReference type="InterPro" id="IPR000740">
    <property type="entry name" value="GrpE"/>
</dbReference>
<dbReference type="AlphaFoldDB" id="A0A7J8XIC3"/>
<sequence>MATLIKTLPFKSPPPLTPPATTFSLNSSKPFHVCFKQRLPPSSRPLRFSFTPSLRFLNLVPFASTGGETDTIHTQQQVQKPQIEDSSDVDVAAEDDTAADESSDVEETSSSAISSLLQSYKEALASNDESKVADIEALLKSIEDEKVDLEKKMVSLSEELSTEKDRVLRIGADFDNFRKRTERERLSLVANAQGEVLENLLPVLDNFERAKAQIKVKTEGEEKINNSYQSIYKQFMEILGSLGVEPVDTVGNPFDPMAKYRVGSLFSQVLDELSRIFRRLHEAIMQEDSTEFEEGIILQEFQKGFKLGDRLLRPAMVKVSAGPGPSKTEQGESSESADVGESKETSETAESSETTKTHREAEEEGSENRKRLIEKLVKLVDCLWERRPFMFM</sequence>